<organism evidence="6 7">
    <name type="scientific">Phrynosoma platyrhinos</name>
    <name type="common">Desert horned lizard</name>
    <dbReference type="NCBI Taxonomy" id="52577"/>
    <lineage>
        <taxon>Eukaryota</taxon>
        <taxon>Metazoa</taxon>
        <taxon>Chordata</taxon>
        <taxon>Craniata</taxon>
        <taxon>Vertebrata</taxon>
        <taxon>Euteleostomi</taxon>
        <taxon>Lepidosauria</taxon>
        <taxon>Squamata</taxon>
        <taxon>Bifurcata</taxon>
        <taxon>Unidentata</taxon>
        <taxon>Episquamata</taxon>
        <taxon>Toxicofera</taxon>
        <taxon>Iguania</taxon>
        <taxon>Phrynosomatidae</taxon>
        <taxon>Phrynosomatinae</taxon>
        <taxon>Phrynosoma</taxon>
    </lineage>
</organism>
<proteinExistence type="predicted"/>
<sequence length="2912" mass="316050">MVMSQESMALYDDSDNGLEKPSKQKSSSVLSVKMSKQQEERDLQKFLQDVDEVTNLIQGLNSTDPSIQEKAITDTEKRLKSTEIKDENPKKPQVDRTVINTRASDLPNHEESMNPDSFMAAIEKDAEERAKRRKENEALANALKVKGNDAFSKGDYEMAIERYTEGLKKQKDMPMLYTNRAQAYIKLQKYDKAISDCDWALRCDEKCIKALFHMGKAYLAQKQYSKSKECYLKILEIDPQKEKLCKGCLNEVDSEEKRQNEEQRAKEEFESGKCTAVSVSQLLEKLSMPDKDALYYAGGIRLLTEAMQDCTEQTLFRTKNGFSIINDNKVVGRVFHAKKKSPADVELSLSILLLWQAICKGNEENQRFLLTHPDVNLQLPTLLLSEVPEIQEQCLALLSLYAETEWLQLFMSFIKVFDSKARYAMNLLTSLVVEENFESPVKTVNELALAQCIAVMGDLCSDVVIRLQMAESQECWQACVNFVDECWVESKVTRYPECLYAVLGLMMNLSVQHSLAIQELAGEITRKCMSLLSSKDERIVTRAVGLLSHILPASLVALEEAMKQDVVKKMIRLLKAGEETTSGYALKTLAACVRSSRHAQEQVVKLDKRPKLSYCRTFSKAYEVFVTDGNGSSFTVLRMFNTTMLLAPPPFLLFVSPECTTLLKLLRSQNEVVAGNAAFCLGKCLEVPGTATNMLDTNVVKILLKVTGGDAQKTSVQENAAIALGKLCTADARQVSWQGLYTVTLAGCLRVVVMAELMEGTVAYGMMFGLEEREGGLEYSDPLQSRDEVVDDHFLEFLLKCWIDQEGKTAQVGWPLIHPPKAILGRVAVKAKSVGPDKITSEEILMGLELHTSRLRELNGMAILNTAMNDSANESFFEEGLMTTKSHLVSVREDHTGEVTLQLESLTSDPANKGIHHLHGIQRTEAQSTTKDGGQKLTTVTGELESTELSFTDGALLGHQTDGLVTSRPLITISVSASKSTSIQQKLLTTLLSIKERMGNDTAQELRPSEDLFTSTPGKAEGMDPFATTPFDSESLENTGERVTLPTILSLGTATSGPMHTYALRKSGTEPEGHFIETIPTPGKELATPISEAGQQTQVTGQQTKLGSQTFDTTRSPGTLTVAQNASVKSSSAHIFQEMLFEKNGATIPRTEMEQHYTSSVSSPHGGMTRHKTTELRMTEKPTLLTPAQSNTHPFPPLSTTETISSASLHQSSKAEDINQSFQPNLFLFPSQSTIFKKSDLSSKTEEPLHEGGNSNLHHAVDHQTTTQTSLFKPSQTARRESSPLVNLQETTIVNQPTASLLPHSMPQPPSVPPSVYGKPQASITSTFSLGNLISSYTRPTMSSLGTSFHISPPSPDISVSARHSTHGVSEFQQPYMLSTVHGKQTSPNAFVLSLTDSEPLPTSSAPVLMKSRVPGVHAVSERPDLFPPSQTEPQHGSDPSEVAVALTKITTLGNFASPYAGLNASAVAQSVSSSPRPPALPTLTKGEEVRELNTHVPSHFNGQILSNTVSFHTIPASSHVELGVPATTSIAGPENPNSPFFDHTKMKLSPSVSVSFYAKTPLLPGQVHTNSQPPSINPAHEEQQLSTLEVKASSHAKSQAPGGSATFMDESHLVVPSTLSQAIIETNRAVVKGGVDAEPHTAGTLALTTARAQSLASSSSTLMEHILLDSSANPRAPLLTQNETQTPNTSSSPLLQFHSFNTALFGNPKPQTSRISAFVHTEPQLLDESTSAGAGAQTPSLFTIVSLGLPPQATSFPSITSHTTEEKSDGKSSSQTSPPTSQAGIYRMSLPGFSTSVSLGKSPPTFASIASPTGHHNTMNFSLLSSVHMEEDATLSMKTMSTLAVSGAQDLPQRFLGLTQHLNRSGDLGASSLDSLVANGILGASPSLQYLSLLVRNIENMVCLQSGQNTSPVSEELNTDGQGIASAQEVLPLSSAFGLPHLGASSLIQMNPSSVILVKPVFVFLPAETPKVPAAPSTQKEWNHEASLTFTHRAVLGFAPYASNQEQQVETSSPMSTIQHLIRTKSLSSHAFSLAKQNISEPVLSAVPKSTETRSDSLIANLFPQQLREAGTRTKHLGTPNQNNGIQSSILDSPKMEGNHPVSLSVVTAADHHHISDASTAMIPVLERPQTLPPATELLNIPLKSSTFPFLVEPSWMLKSSLGTSRTVGKAQLSTMLMLHTEDHSNGSMTPVTPVNKNPEVSLNTSSIGNMKLPLEVGHLTPTNLTSHSSLSTELFRKEVILTPSEVHYVPNEMSVFQSLPNGKEHKVSVSSNDSYSEAMVAFSVATETSSYPTSTFFSKLLNFHPISSKPPMANKNPRTLPSPFALVSLDPPSHTTLSEEPVEGLMNHQVQSGLSVNMSSRMSMHSYFVKSMRKYDPTTHKRTSLSTTGGQPEPRMSTGETNLSARDNDSHHQMEATHIVPAAPDTDPGHLSMWLVPTDFRSTTMSPDDTVGSVGLKSLFQKLPPHAVVAGASLLPLQDTTVLPVSGGTSIMEMSHHGLKRVLQPTVSGTNDEGFSSSSPMQDQHPKGRRGGTIGTADEFLVRSSSHLEQARLDGKHLEGFILLNDKWTQDATLPTPFPVFSTILSAPELTTLSSRVEGLGGRYLRQRSHFDSLPLHISESFPHLETQAQPTPGIFEGTYNIQTDGGFLADAVSSPGAIGELSSYTSGELVALTRDPTGEGNDGEREEADEDDEGDDHSVADLPPWDSDSSCLAVVSDDACSSGNYTTEMRLQPADRGKTPSSPDSFLARIVLQDNGSCPTLSIKSLVECRHIQIHQNSKSGVANFTIQLFQMVNHSVAYLHCELSVCLSQMAECEQKCLKNLETPSKPSERSGYETLHNVISFGPVLKTESEFAPGLATGSPLSMTLLSFLVLLTGAVGLTATIMIFWLRQRCQTKMAAHMAPPGSESP</sequence>
<feature type="compositionally biased region" description="Low complexity" evidence="4">
    <location>
        <begin position="1773"/>
        <end position="1783"/>
    </location>
</feature>
<feature type="compositionally biased region" description="Polar residues" evidence="4">
    <location>
        <begin position="2508"/>
        <end position="2524"/>
    </location>
</feature>
<dbReference type="Proteomes" id="UP000826234">
    <property type="component" value="Unassembled WGS sequence"/>
</dbReference>
<keyword evidence="5" id="KW-0472">Membrane</keyword>
<feature type="region of interest" description="Disordered" evidence="4">
    <location>
        <begin position="2075"/>
        <end position="2094"/>
    </location>
</feature>
<name>A0ABQ7T1C4_PHRPL</name>
<dbReference type="PANTHER" id="PTHR46540">
    <property type="entry name" value="TETRATRICOPEPTIDE REPEAT PROTEIN 12"/>
    <property type="match status" value="1"/>
</dbReference>
<feature type="region of interest" description="Disordered" evidence="4">
    <location>
        <begin position="2508"/>
        <end position="2534"/>
    </location>
</feature>
<feature type="compositionally biased region" description="Low complexity" evidence="4">
    <location>
        <begin position="24"/>
        <end position="35"/>
    </location>
</feature>
<dbReference type="Pfam" id="PF07719">
    <property type="entry name" value="TPR_2"/>
    <property type="match status" value="1"/>
</dbReference>
<evidence type="ECO:0000313" key="6">
    <source>
        <dbReference type="EMBL" id="KAH0623346.1"/>
    </source>
</evidence>
<feature type="compositionally biased region" description="Acidic residues" evidence="4">
    <location>
        <begin position="2687"/>
        <end position="2698"/>
    </location>
</feature>
<dbReference type="Gene3D" id="2.60.40.4100">
    <property type="entry name" value="Zona pellucida, ZP-C domain"/>
    <property type="match status" value="1"/>
</dbReference>
<dbReference type="InterPro" id="IPR011990">
    <property type="entry name" value="TPR-like_helical_dom_sf"/>
</dbReference>
<evidence type="ECO:0000256" key="1">
    <source>
        <dbReference type="ARBA" id="ARBA00022737"/>
    </source>
</evidence>
<feature type="compositionally biased region" description="Polar residues" evidence="4">
    <location>
        <begin position="2080"/>
        <end position="2092"/>
    </location>
</feature>
<dbReference type="InterPro" id="IPR013105">
    <property type="entry name" value="TPR_2"/>
</dbReference>
<feature type="region of interest" description="Disordered" evidence="4">
    <location>
        <begin position="1756"/>
        <end position="1786"/>
    </location>
</feature>
<feature type="compositionally biased region" description="Basic and acidic residues" evidence="4">
    <location>
        <begin position="1239"/>
        <end position="1250"/>
    </location>
</feature>
<comment type="caution">
    <text evidence="6">The sequence shown here is derived from an EMBL/GenBank/DDBJ whole genome shotgun (WGS) entry which is preliminary data.</text>
</comment>
<dbReference type="SUPFAM" id="SSF48452">
    <property type="entry name" value="TPR-like"/>
    <property type="match status" value="1"/>
</dbReference>
<feature type="transmembrane region" description="Helical" evidence="5">
    <location>
        <begin position="2870"/>
        <end position="2892"/>
    </location>
</feature>
<feature type="region of interest" description="Disordered" evidence="4">
    <location>
        <begin position="1590"/>
        <end position="1610"/>
    </location>
</feature>
<dbReference type="InterPro" id="IPR042235">
    <property type="entry name" value="ZP-C_dom"/>
</dbReference>
<protein>
    <recommendedName>
        <fullName evidence="8">Tetratricopeptide repeat domain 12</fullName>
    </recommendedName>
</protein>
<keyword evidence="1" id="KW-0677">Repeat</keyword>
<keyword evidence="5" id="KW-0812">Transmembrane</keyword>
<reference evidence="6 7" key="1">
    <citation type="journal article" date="2022" name="Gigascience">
        <title>A chromosome-level genome assembly and annotation of the desert horned lizard, Phrynosoma platyrhinos, provides insight into chromosomal rearrangements among reptiles.</title>
        <authorList>
            <person name="Koochekian N."/>
            <person name="Ascanio A."/>
            <person name="Farleigh K."/>
            <person name="Card D.C."/>
            <person name="Schield D.R."/>
            <person name="Castoe T.A."/>
            <person name="Jezkova T."/>
        </authorList>
    </citation>
    <scope>NUCLEOTIDE SEQUENCE [LARGE SCALE GENOMIC DNA]</scope>
    <source>
        <strain evidence="6">NK-2021</strain>
    </source>
</reference>
<keyword evidence="5" id="KW-1133">Transmembrane helix</keyword>
<evidence type="ECO:0000256" key="5">
    <source>
        <dbReference type="SAM" id="Phobius"/>
    </source>
</evidence>
<feature type="region of interest" description="Disordered" evidence="4">
    <location>
        <begin position="1"/>
        <end position="40"/>
    </location>
</feature>
<gene>
    <name evidence="6" type="ORF">JD844_031585</name>
</gene>
<keyword evidence="7" id="KW-1185">Reference proteome</keyword>
<dbReference type="Gene3D" id="1.25.10.10">
    <property type="entry name" value="Leucine-rich Repeat Variant"/>
    <property type="match status" value="2"/>
</dbReference>
<evidence type="ECO:0000313" key="7">
    <source>
        <dbReference type="Proteomes" id="UP000826234"/>
    </source>
</evidence>
<evidence type="ECO:0000256" key="2">
    <source>
        <dbReference type="ARBA" id="ARBA00022803"/>
    </source>
</evidence>
<evidence type="ECO:0008006" key="8">
    <source>
        <dbReference type="Google" id="ProtNLM"/>
    </source>
</evidence>
<feature type="compositionally biased region" description="Polar residues" evidence="4">
    <location>
        <begin position="1253"/>
        <end position="1277"/>
    </location>
</feature>
<dbReference type="SMART" id="SM00028">
    <property type="entry name" value="TPR"/>
    <property type="match status" value="3"/>
</dbReference>
<feature type="region of interest" description="Disordered" evidence="4">
    <location>
        <begin position="2380"/>
        <end position="2409"/>
    </location>
</feature>
<feature type="region of interest" description="Disordered" evidence="4">
    <location>
        <begin position="1239"/>
        <end position="1290"/>
    </location>
</feature>
<dbReference type="PROSITE" id="PS50005">
    <property type="entry name" value="TPR"/>
    <property type="match status" value="1"/>
</dbReference>
<dbReference type="Gene3D" id="1.25.40.10">
    <property type="entry name" value="Tetratricopeptide repeat domain"/>
    <property type="match status" value="1"/>
</dbReference>
<evidence type="ECO:0000256" key="4">
    <source>
        <dbReference type="SAM" id="MobiDB-lite"/>
    </source>
</evidence>
<keyword evidence="2 3" id="KW-0802">TPR repeat</keyword>
<dbReference type="InterPro" id="IPR019734">
    <property type="entry name" value="TPR_rpt"/>
</dbReference>
<feature type="region of interest" description="Disordered" evidence="4">
    <location>
        <begin position="2672"/>
        <end position="2707"/>
    </location>
</feature>
<accession>A0ABQ7T1C4</accession>
<dbReference type="Pfam" id="PF13181">
    <property type="entry name" value="TPR_8"/>
    <property type="match status" value="1"/>
</dbReference>
<feature type="region of interest" description="Disordered" evidence="4">
    <location>
        <begin position="1566"/>
        <end position="1585"/>
    </location>
</feature>
<dbReference type="SUPFAM" id="SSF48371">
    <property type="entry name" value="ARM repeat"/>
    <property type="match status" value="1"/>
</dbReference>
<feature type="region of interest" description="Disordered" evidence="4">
    <location>
        <begin position="1421"/>
        <end position="1441"/>
    </location>
</feature>
<dbReference type="InterPro" id="IPR016024">
    <property type="entry name" value="ARM-type_fold"/>
</dbReference>
<dbReference type="InterPro" id="IPR011989">
    <property type="entry name" value="ARM-like"/>
</dbReference>
<feature type="repeat" description="TPR" evidence="3">
    <location>
        <begin position="208"/>
        <end position="241"/>
    </location>
</feature>
<evidence type="ECO:0000256" key="3">
    <source>
        <dbReference type="PROSITE-ProRule" id="PRU00339"/>
    </source>
</evidence>
<dbReference type="PANTHER" id="PTHR46540:SF1">
    <property type="entry name" value="TETRATRICOPEPTIDE REPEAT PROTEIN 12"/>
    <property type="match status" value="1"/>
</dbReference>
<dbReference type="InterPro" id="IPR043195">
    <property type="entry name" value="TTC12"/>
</dbReference>
<dbReference type="EMBL" id="JAIPUX010003283">
    <property type="protein sequence ID" value="KAH0623346.1"/>
    <property type="molecule type" value="Genomic_DNA"/>
</dbReference>